<keyword evidence="1" id="KW-0472">Membrane</keyword>
<comment type="caution">
    <text evidence="2">The sequence shown here is derived from an EMBL/GenBank/DDBJ whole genome shotgun (WGS) entry which is preliminary data.</text>
</comment>
<feature type="transmembrane region" description="Helical" evidence="1">
    <location>
        <begin position="173"/>
        <end position="191"/>
    </location>
</feature>
<feature type="transmembrane region" description="Helical" evidence="1">
    <location>
        <begin position="91"/>
        <end position="114"/>
    </location>
</feature>
<feature type="transmembrane region" description="Helical" evidence="1">
    <location>
        <begin position="121"/>
        <end position="140"/>
    </location>
</feature>
<dbReference type="PANTHER" id="PTHR30199:SF0">
    <property type="entry name" value="INNER MEMBRANE PROTEIN YDCO"/>
    <property type="match status" value="1"/>
</dbReference>
<feature type="transmembrane region" description="Helical" evidence="1">
    <location>
        <begin position="299"/>
        <end position="318"/>
    </location>
</feature>
<gene>
    <name evidence="2" type="ORF">ACFFH4_04750</name>
</gene>
<reference evidence="2 3" key="1">
    <citation type="submission" date="2024-09" db="EMBL/GenBank/DDBJ databases">
        <authorList>
            <person name="Sun Q."/>
            <person name="Mori K."/>
        </authorList>
    </citation>
    <scope>NUCLEOTIDE SEQUENCE [LARGE SCALE GENOMIC DNA]</scope>
    <source>
        <strain evidence="2 3">NCAIM B.02301</strain>
    </source>
</reference>
<organism evidence="2 3">
    <name type="scientific">Halalkalibacter alkalisediminis</name>
    <dbReference type="NCBI Taxonomy" id="935616"/>
    <lineage>
        <taxon>Bacteria</taxon>
        <taxon>Bacillati</taxon>
        <taxon>Bacillota</taxon>
        <taxon>Bacilli</taxon>
        <taxon>Bacillales</taxon>
        <taxon>Bacillaceae</taxon>
        <taxon>Halalkalibacter</taxon>
    </lineage>
</organism>
<feature type="transmembrane region" description="Helical" evidence="1">
    <location>
        <begin position="146"/>
        <end position="166"/>
    </location>
</feature>
<feature type="transmembrane region" description="Helical" evidence="1">
    <location>
        <begin position="48"/>
        <end position="71"/>
    </location>
</feature>
<evidence type="ECO:0000256" key="1">
    <source>
        <dbReference type="SAM" id="Phobius"/>
    </source>
</evidence>
<protein>
    <submittedName>
        <fullName evidence="2">Benzoate/H(+) symporter BenE family transporter</fullName>
    </submittedName>
</protein>
<dbReference type="Pfam" id="PF03594">
    <property type="entry name" value="BenE"/>
    <property type="match status" value="1"/>
</dbReference>
<dbReference type="EMBL" id="JBHLTR010000004">
    <property type="protein sequence ID" value="MFC0558355.1"/>
    <property type="molecule type" value="Genomic_DNA"/>
</dbReference>
<proteinExistence type="predicted"/>
<feature type="transmembrane region" description="Helical" evidence="1">
    <location>
        <begin position="12"/>
        <end position="36"/>
    </location>
</feature>
<evidence type="ECO:0000313" key="2">
    <source>
        <dbReference type="EMBL" id="MFC0558355.1"/>
    </source>
</evidence>
<sequence length="414" mass="44431">MKNGNENLFSNWTIQGIVNGFIAWLFGVTGPLLIVLNSAEVGGLSDSITTSWIFAIYVVGGLSTIGLSVYYKQPIAVAFTIPGAVLVGTTLMSHSFTDVLGAYVMTSVLLLIIAVTKSTSLFMNAIPLPIMMAMVSGVLLPFGINIFMSVLELPLVNGATLIVFFLLTFYNRIGTFVPPILGAIAVGFILLSLEQPVSLYSNSFELSSPEFFLPTFSLSTISELTIPLLVTVIAIQNAQGITILNSIGYKAPVNSLTTWSGIGSLLNSFFGAHSACIAGPMTGIIADQSSGKLEHRYKAAVIMGLLWILFGLFAGFVMGIVREIPISLIQLLAGLGLLMVLKNCLAASFSSTFQIGALFSFMITLSDFTLINIGSPFWGLVFGTCLSFVFEKDDFKKRLNENKGVTSKKQRISS</sequence>
<accession>A0ABV6NC41</accession>
<feature type="transmembrane region" description="Helical" evidence="1">
    <location>
        <begin position="371"/>
        <end position="390"/>
    </location>
</feature>
<keyword evidence="1" id="KW-1133">Transmembrane helix</keyword>
<dbReference type="RefSeq" id="WP_273840968.1">
    <property type="nucleotide sequence ID" value="NZ_JAQQWT010000003.1"/>
</dbReference>
<evidence type="ECO:0000313" key="3">
    <source>
        <dbReference type="Proteomes" id="UP001589833"/>
    </source>
</evidence>
<keyword evidence="1" id="KW-0812">Transmembrane</keyword>
<name>A0ABV6NC41_9BACI</name>
<keyword evidence="3" id="KW-1185">Reference proteome</keyword>
<feature type="transmembrane region" description="Helical" evidence="1">
    <location>
        <begin position="211"/>
        <end position="235"/>
    </location>
</feature>
<dbReference type="Proteomes" id="UP001589833">
    <property type="component" value="Unassembled WGS sequence"/>
</dbReference>
<dbReference type="PANTHER" id="PTHR30199">
    <property type="entry name" value="MFS FAMILY TRANSPORTER, PREDICTED SUBSTRATE BENZOATE"/>
    <property type="match status" value="1"/>
</dbReference>
<dbReference type="InterPro" id="IPR004711">
    <property type="entry name" value="Benzoate_Transporter"/>
</dbReference>